<dbReference type="InterPro" id="IPR036097">
    <property type="entry name" value="HisK_dim/P_sf"/>
</dbReference>
<dbReference type="PANTHER" id="PTHR45436:SF8">
    <property type="entry name" value="HISTIDINE KINASE"/>
    <property type="match status" value="1"/>
</dbReference>
<gene>
    <name evidence="14" type="ORF">J7S20_06740</name>
</gene>
<dbReference type="InterPro" id="IPR050428">
    <property type="entry name" value="TCS_sensor_his_kinase"/>
</dbReference>
<evidence type="ECO:0000259" key="12">
    <source>
        <dbReference type="PROSITE" id="PS50109"/>
    </source>
</evidence>
<dbReference type="EC" id="2.7.13.3" evidence="3"/>
<proteinExistence type="predicted"/>
<dbReference type="Proteomes" id="UP000676996">
    <property type="component" value="Unassembled WGS sequence"/>
</dbReference>
<protein>
    <recommendedName>
        <fullName evidence="3">histidine kinase</fullName>
        <ecNumber evidence="3">2.7.13.3</ecNumber>
    </recommendedName>
</protein>
<reference evidence="14" key="1">
    <citation type="submission" date="2021-04" db="EMBL/GenBank/DDBJ databases">
        <title>Ouciella asimina sp. nov., isolated from the surface seawater in the hydrothermal field of Okinawa Trough.</title>
        <authorList>
            <person name="Shuang W."/>
        </authorList>
    </citation>
    <scope>NUCLEOTIDE SEQUENCE</scope>
    <source>
        <strain evidence="14">LXI357</strain>
    </source>
</reference>
<keyword evidence="6 11" id="KW-0812">Transmembrane</keyword>
<sequence length="457" mass="48937">MMRLSITARLALLTAALTLVSALTLVGFIWQQTHDDAIGALRRNTIEQSDTLVSVWKSGGLPALRDALDDDAQAGDASLIAEIVDRKGRIVAGAGPEQIDVALTRTPFAIGHISRSQPWSGREVGFAVRRTGSMWLVTGRLLDDWERAQRTIARALFLALGLAVVLGVAGGLIVTRYVTRRIYRIADVVDAVADGAMDRRIGPLPGGGDAFDRLAQQIDGMLDRIDMLIGELRLVTDSVAHDLRSPIARLRARAEIASTAAEGEDRDSALAALITDADLVTRMLATLLEISRSQALRCDTLTLQQPERLTEEIAELYAPVVEEAGRNFSVSITGPPPEPLPLHRELLSQALANLIDNAIAHADGGTRVSLMLENMGGEIRISVGDNGPGIADGERENALRRFGRLDAARSRPGAGLGLSLVQAVARLHGGRLELGDNAPGLVASIILPARRGAERHE</sequence>
<dbReference type="PANTHER" id="PTHR45436">
    <property type="entry name" value="SENSOR HISTIDINE KINASE YKOH"/>
    <property type="match status" value="1"/>
</dbReference>
<dbReference type="SUPFAM" id="SSF47384">
    <property type="entry name" value="Homodimeric domain of signal transducing histidine kinase"/>
    <property type="match status" value="1"/>
</dbReference>
<dbReference type="Gene3D" id="1.10.287.130">
    <property type="match status" value="1"/>
</dbReference>
<dbReference type="PROSITE" id="PS50109">
    <property type="entry name" value="HIS_KIN"/>
    <property type="match status" value="1"/>
</dbReference>
<dbReference type="InterPro" id="IPR003594">
    <property type="entry name" value="HATPase_dom"/>
</dbReference>
<evidence type="ECO:0000256" key="11">
    <source>
        <dbReference type="SAM" id="Phobius"/>
    </source>
</evidence>
<dbReference type="InterPro" id="IPR005467">
    <property type="entry name" value="His_kinase_dom"/>
</dbReference>
<dbReference type="Gene3D" id="3.30.565.10">
    <property type="entry name" value="Histidine kinase-like ATPase, C-terminal domain"/>
    <property type="match status" value="1"/>
</dbReference>
<dbReference type="CDD" id="cd00075">
    <property type="entry name" value="HATPase"/>
    <property type="match status" value="1"/>
</dbReference>
<keyword evidence="8 11" id="KW-1133">Transmembrane helix</keyword>
<comment type="subcellular location">
    <subcellularLocation>
        <location evidence="2">Membrane</location>
    </subcellularLocation>
</comment>
<evidence type="ECO:0000256" key="2">
    <source>
        <dbReference type="ARBA" id="ARBA00004370"/>
    </source>
</evidence>
<evidence type="ECO:0000256" key="7">
    <source>
        <dbReference type="ARBA" id="ARBA00022777"/>
    </source>
</evidence>
<dbReference type="InterPro" id="IPR003660">
    <property type="entry name" value="HAMP_dom"/>
</dbReference>
<dbReference type="InterPro" id="IPR004358">
    <property type="entry name" value="Sig_transdc_His_kin-like_C"/>
</dbReference>
<dbReference type="GO" id="GO:0005886">
    <property type="term" value="C:plasma membrane"/>
    <property type="evidence" value="ECO:0007669"/>
    <property type="project" value="TreeGrafter"/>
</dbReference>
<dbReference type="CDD" id="cd00082">
    <property type="entry name" value="HisKA"/>
    <property type="match status" value="1"/>
</dbReference>
<organism evidence="14 15">
    <name type="scientific">Stakelama marina</name>
    <dbReference type="NCBI Taxonomy" id="2826939"/>
    <lineage>
        <taxon>Bacteria</taxon>
        <taxon>Pseudomonadati</taxon>
        <taxon>Pseudomonadota</taxon>
        <taxon>Alphaproteobacteria</taxon>
        <taxon>Sphingomonadales</taxon>
        <taxon>Sphingomonadaceae</taxon>
        <taxon>Stakelama</taxon>
    </lineage>
</organism>
<feature type="domain" description="HAMP" evidence="13">
    <location>
        <begin position="176"/>
        <end position="230"/>
    </location>
</feature>
<accession>A0A8T4IEB9</accession>
<dbReference type="PRINTS" id="PR00344">
    <property type="entry name" value="BCTRLSENSOR"/>
</dbReference>
<evidence type="ECO:0000256" key="10">
    <source>
        <dbReference type="ARBA" id="ARBA00023136"/>
    </source>
</evidence>
<dbReference type="SMART" id="SM00304">
    <property type="entry name" value="HAMP"/>
    <property type="match status" value="1"/>
</dbReference>
<dbReference type="EMBL" id="JAGRQC010000002">
    <property type="protein sequence ID" value="MBR0552194.1"/>
    <property type="molecule type" value="Genomic_DNA"/>
</dbReference>
<dbReference type="InterPro" id="IPR036890">
    <property type="entry name" value="HATPase_C_sf"/>
</dbReference>
<dbReference type="Pfam" id="PF02518">
    <property type="entry name" value="HATPase_c"/>
    <property type="match status" value="1"/>
</dbReference>
<keyword evidence="9" id="KW-0902">Two-component regulatory system</keyword>
<dbReference type="AlphaFoldDB" id="A0A8T4IEB9"/>
<dbReference type="GO" id="GO:0000155">
    <property type="term" value="F:phosphorelay sensor kinase activity"/>
    <property type="evidence" value="ECO:0007669"/>
    <property type="project" value="InterPro"/>
</dbReference>
<evidence type="ECO:0000256" key="5">
    <source>
        <dbReference type="ARBA" id="ARBA00022679"/>
    </source>
</evidence>
<evidence type="ECO:0000256" key="4">
    <source>
        <dbReference type="ARBA" id="ARBA00022553"/>
    </source>
</evidence>
<feature type="transmembrane region" description="Helical" evidence="11">
    <location>
        <begin position="155"/>
        <end position="174"/>
    </location>
</feature>
<evidence type="ECO:0000256" key="8">
    <source>
        <dbReference type="ARBA" id="ARBA00022989"/>
    </source>
</evidence>
<evidence type="ECO:0000256" key="1">
    <source>
        <dbReference type="ARBA" id="ARBA00000085"/>
    </source>
</evidence>
<evidence type="ECO:0000256" key="3">
    <source>
        <dbReference type="ARBA" id="ARBA00012438"/>
    </source>
</evidence>
<name>A0A8T4IEB9_9SPHN</name>
<comment type="catalytic activity">
    <reaction evidence="1">
        <text>ATP + protein L-histidine = ADP + protein N-phospho-L-histidine.</text>
        <dbReference type="EC" id="2.7.13.3"/>
    </reaction>
</comment>
<keyword evidence="10 11" id="KW-0472">Membrane</keyword>
<evidence type="ECO:0000256" key="9">
    <source>
        <dbReference type="ARBA" id="ARBA00023012"/>
    </source>
</evidence>
<keyword evidence="15" id="KW-1185">Reference proteome</keyword>
<dbReference type="SMART" id="SM00388">
    <property type="entry name" value="HisKA"/>
    <property type="match status" value="1"/>
</dbReference>
<keyword evidence="4" id="KW-0597">Phosphoprotein</keyword>
<evidence type="ECO:0000313" key="14">
    <source>
        <dbReference type="EMBL" id="MBR0552194.1"/>
    </source>
</evidence>
<dbReference type="PROSITE" id="PS50885">
    <property type="entry name" value="HAMP"/>
    <property type="match status" value="1"/>
</dbReference>
<dbReference type="InterPro" id="IPR003661">
    <property type="entry name" value="HisK_dim/P_dom"/>
</dbReference>
<evidence type="ECO:0000256" key="6">
    <source>
        <dbReference type="ARBA" id="ARBA00022692"/>
    </source>
</evidence>
<keyword evidence="5" id="KW-0808">Transferase</keyword>
<evidence type="ECO:0000313" key="15">
    <source>
        <dbReference type="Proteomes" id="UP000676996"/>
    </source>
</evidence>
<comment type="caution">
    <text evidence="14">The sequence shown here is derived from an EMBL/GenBank/DDBJ whole genome shotgun (WGS) entry which is preliminary data.</text>
</comment>
<evidence type="ECO:0000259" key="13">
    <source>
        <dbReference type="PROSITE" id="PS50885"/>
    </source>
</evidence>
<keyword evidence="7 14" id="KW-0418">Kinase</keyword>
<dbReference type="SMART" id="SM00387">
    <property type="entry name" value="HATPase_c"/>
    <property type="match status" value="1"/>
</dbReference>
<feature type="domain" description="Histidine kinase" evidence="12">
    <location>
        <begin position="238"/>
        <end position="451"/>
    </location>
</feature>
<dbReference type="SUPFAM" id="SSF55874">
    <property type="entry name" value="ATPase domain of HSP90 chaperone/DNA topoisomerase II/histidine kinase"/>
    <property type="match status" value="1"/>
</dbReference>